<gene>
    <name evidence="2" type="ORF">MARPO_0006s0059</name>
</gene>
<sequence>MSCPLVQAKSPPVASSLKAPLLPYPIHIHATPLLPQRFPSLTASEIGRHRQLPLMAKVQACHAWTLRLRSSFSSLPASAHLSLPSRVPSPASPLFDCD</sequence>
<accession>A0A2R6XPH8</accession>
<evidence type="ECO:0000256" key="1">
    <source>
        <dbReference type="SAM" id="MobiDB-lite"/>
    </source>
</evidence>
<dbReference type="Gramene" id="Mp3g05880.1">
    <property type="protein sequence ID" value="Mp3g05880.1.cds1"/>
    <property type="gene ID" value="Mp3g05880"/>
</dbReference>
<organism evidence="2 3">
    <name type="scientific">Marchantia polymorpha</name>
    <name type="common">Common liverwort</name>
    <name type="synonym">Marchantia aquatica</name>
    <dbReference type="NCBI Taxonomy" id="3197"/>
    <lineage>
        <taxon>Eukaryota</taxon>
        <taxon>Viridiplantae</taxon>
        <taxon>Streptophyta</taxon>
        <taxon>Embryophyta</taxon>
        <taxon>Marchantiophyta</taxon>
        <taxon>Marchantiopsida</taxon>
        <taxon>Marchantiidae</taxon>
        <taxon>Marchantiales</taxon>
        <taxon>Marchantiaceae</taxon>
        <taxon>Marchantia</taxon>
    </lineage>
</organism>
<dbReference type="Proteomes" id="UP000244005">
    <property type="component" value="Unassembled WGS sequence"/>
</dbReference>
<evidence type="ECO:0000313" key="3">
    <source>
        <dbReference type="Proteomes" id="UP000244005"/>
    </source>
</evidence>
<protein>
    <submittedName>
        <fullName evidence="2">Uncharacterized protein</fullName>
    </submittedName>
</protein>
<name>A0A2R6XPH8_MARPO</name>
<keyword evidence="3" id="KW-1185">Reference proteome</keyword>
<reference evidence="3" key="1">
    <citation type="journal article" date="2017" name="Cell">
        <title>Insights into land plant evolution garnered from the Marchantia polymorpha genome.</title>
        <authorList>
            <person name="Bowman J.L."/>
            <person name="Kohchi T."/>
            <person name="Yamato K.T."/>
            <person name="Jenkins J."/>
            <person name="Shu S."/>
            <person name="Ishizaki K."/>
            <person name="Yamaoka S."/>
            <person name="Nishihama R."/>
            <person name="Nakamura Y."/>
            <person name="Berger F."/>
            <person name="Adam C."/>
            <person name="Aki S.S."/>
            <person name="Althoff F."/>
            <person name="Araki T."/>
            <person name="Arteaga-Vazquez M.A."/>
            <person name="Balasubrmanian S."/>
            <person name="Barry K."/>
            <person name="Bauer D."/>
            <person name="Boehm C.R."/>
            <person name="Briginshaw L."/>
            <person name="Caballero-Perez J."/>
            <person name="Catarino B."/>
            <person name="Chen F."/>
            <person name="Chiyoda S."/>
            <person name="Chovatia M."/>
            <person name="Davies K.M."/>
            <person name="Delmans M."/>
            <person name="Demura T."/>
            <person name="Dierschke T."/>
            <person name="Dolan L."/>
            <person name="Dorantes-Acosta A.E."/>
            <person name="Eklund D.M."/>
            <person name="Florent S.N."/>
            <person name="Flores-Sandoval E."/>
            <person name="Fujiyama A."/>
            <person name="Fukuzawa H."/>
            <person name="Galik B."/>
            <person name="Grimanelli D."/>
            <person name="Grimwood J."/>
            <person name="Grossniklaus U."/>
            <person name="Hamada T."/>
            <person name="Haseloff J."/>
            <person name="Hetherington A.J."/>
            <person name="Higo A."/>
            <person name="Hirakawa Y."/>
            <person name="Hundley H.N."/>
            <person name="Ikeda Y."/>
            <person name="Inoue K."/>
            <person name="Inoue S.I."/>
            <person name="Ishida S."/>
            <person name="Jia Q."/>
            <person name="Kakita M."/>
            <person name="Kanazawa T."/>
            <person name="Kawai Y."/>
            <person name="Kawashima T."/>
            <person name="Kennedy M."/>
            <person name="Kinose K."/>
            <person name="Kinoshita T."/>
            <person name="Kohara Y."/>
            <person name="Koide E."/>
            <person name="Komatsu K."/>
            <person name="Kopischke S."/>
            <person name="Kubo M."/>
            <person name="Kyozuka J."/>
            <person name="Lagercrantz U."/>
            <person name="Lin S.S."/>
            <person name="Lindquist E."/>
            <person name="Lipzen A.M."/>
            <person name="Lu C.W."/>
            <person name="De Luna E."/>
            <person name="Martienssen R.A."/>
            <person name="Minamino N."/>
            <person name="Mizutani M."/>
            <person name="Mizutani M."/>
            <person name="Mochizuki N."/>
            <person name="Monte I."/>
            <person name="Mosher R."/>
            <person name="Nagasaki H."/>
            <person name="Nakagami H."/>
            <person name="Naramoto S."/>
            <person name="Nishitani K."/>
            <person name="Ohtani M."/>
            <person name="Okamoto T."/>
            <person name="Okumura M."/>
            <person name="Phillips J."/>
            <person name="Pollak B."/>
            <person name="Reinders A."/>
            <person name="Rovekamp M."/>
            <person name="Sano R."/>
            <person name="Sawa S."/>
            <person name="Schmid M.W."/>
            <person name="Shirakawa M."/>
            <person name="Solano R."/>
            <person name="Spunde A."/>
            <person name="Suetsugu N."/>
            <person name="Sugano S."/>
            <person name="Sugiyama A."/>
            <person name="Sun R."/>
            <person name="Suzuki Y."/>
            <person name="Takenaka M."/>
            <person name="Takezawa D."/>
            <person name="Tomogane H."/>
            <person name="Tsuzuki M."/>
            <person name="Ueda T."/>
            <person name="Umeda M."/>
            <person name="Ward J.M."/>
            <person name="Watanabe Y."/>
            <person name="Yazaki K."/>
            <person name="Yokoyama R."/>
            <person name="Yoshitake Y."/>
            <person name="Yotsui I."/>
            <person name="Zachgo S."/>
            <person name="Schmutz J."/>
        </authorList>
    </citation>
    <scope>NUCLEOTIDE SEQUENCE [LARGE SCALE GENOMIC DNA]</scope>
    <source>
        <strain evidence="3">Tak-1</strain>
    </source>
</reference>
<evidence type="ECO:0000313" key="2">
    <source>
        <dbReference type="EMBL" id="PTQ48020.1"/>
    </source>
</evidence>
<dbReference type="AlphaFoldDB" id="A0A2R6XPH8"/>
<dbReference type="EMBL" id="KZ772678">
    <property type="protein sequence ID" value="PTQ48020.1"/>
    <property type="molecule type" value="Genomic_DNA"/>
</dbReference>
<feature type="region of interest" description="Disordered" evidence="1">
    <location>
        <begin position="79"/>
        <end position="98"/>
    </location>
</feature>
<proteinExistence type="predicted"/>